<accession>A0A8I3WHF4</accession>
<dbReference type="AlphaFoldDB" id="A0A8I3WHF4"/>
<reference evidence="1" key="3">
    <citation type="submission" date="2025-09" db="UniProtKB">
        <authorList>
            <consortium name="Ensembl"/>
        </authorList>
    </citation>
    <scope>IDENTIFICATION</scope>
</reference>
<keyword evidence="2" id="KW-1185">Reference proteome</keyword>
<evidence type="ECO:0000313" key="2">
    <source>
        <dbReference type="Proteomes" id="UP000008225"/>
    </source>
</evidence>
<sequence>IDPLKEPGLCLNLLSLQEDQLSSELLLGPHLVIVKLQLGARLKCSGTILANCNLRLLGSSNSPASASRVAGTTGEHHYAQLIFVFLVETGFSPCWPG</sequence>
<dbReference type="GeneTree" id="ENSGT01120000271815"/>
<reference evidence="1 2" key="1">
    <citation type="submission" date="2009-03" db="EMBL/GenBank/DDBJ databases">
        <authorList>
            <person name="Warren W."/>
            <person name="Ye L."/>
            <person name="Minx P."/>
            <person name="Worley K."/>
            <person name="Gibbs R."/>
            <person name="Wilson R.K."/>
        </authorList>
    </citation>
    <scope>NUCLEOTIDE SEQUENCE [LARGE SCALE GENOMIC DNA]</scope>
</reference>
<reference evidence="1" key="2">
    <citation type="submission" date="2025-08" db="UniProtKB">
        <authorList>
            <consortium name="Ensembl"/>
        </authorList>
    </citation>
    <scope>IDENTIFICATION</scope>
</reference>
<dbReference type="PANTHER" id="PTHR12138:SF162">
    <property type="entry name" value="CHROMOSOME UNDETERMINED SCAFFOLD_275, WHOLE GENOME SHOTGUN SEQUENCE"/>
    <property type="match status" value="1"/>
</dbReference>
<dbReference type="Ensembl" id="ENSCJAT00000140559.1">
    <property type="protein sequence ID" value="ENSCJAP00000088803.1"/>
    <property type="gene ID" value="ENSCJAG00000075789.1"/>
</dbReference>
<proteinExistence type="predicted"/>
<dbReference type="PRINTS" id="PR02045">
    <property type="entry name" value="F138DOMAIN"/>
</dbReference>
<protein>
    <submittedName>
        <fullName evidence="1">Uncharacterized protein</fullName>
    </submittedName>
</protein>
<evidence type="ECO:0000313" key="1">
    <source>
        <dbReference type="Ensembl" id="ENSCJAP00000088803.1"/>
    </source>
</evidence>
<dbReference type="PANTHER" id="PTHR12138">
    <property type="entry name" value="PRIMATE-EXPANDED PROTEIN FAMILY"/>
    <property type="match status" value="1"/>
</dbReference>
<organism evidence="1 2">
    <name type="scientific">Callithrix jacchus</name>
    <name type="common">White-tufted-ear marmoset</name>
    <name type="synonym">Simia Jacchus</name>
    <dbReference type="NCBI Taxonomy" id="9483"/>
    <lineage>
        <taxon>Eukaryota</taxon>
        <taxon>Metazoa</taxon>
        <taxon>Chordata</taxon>
        <taxon>Craniata</taxon>
        <taxon>Vertebrata</taxon>
        <taxon>Euteleostomi</taxon>
        <taxon>Mammalia</taxon>
        <taxon>Eutheria</taxon>
        <taxon>Euarchontoglires</taxon>
        <taxon>Primates</taxon>
        <taxon>Haplorrhini</taxon>
        <taxon>Platyrrhini</taxon>
        <taxon>Cebidae</taxon>
        <taxon>Callitrichinae</taxon>
        <taxon>Callithrix</taxon>
        <taxon>Callithrix</taxon>
    </lineage>
</organism>
<name>A0A8I3WHF4_CALJA</name>
<dbReference type="Proteomes" id="UP000008225">
    <property type="component" value="Chromosome 12"/>
</dbReference>